<dbReference type="AlphaFoldDB" id="A0A3S5A9X4"/>
<reference evidence="2" key="1">
    <citation type="submission" date="2018-11" db="EMBL/GenBank/DDBJ databases">
        <authorList>
            <consortium name="Pathogen Informatics"/>
        </authorList>
    </citation>
    <scope>NUCLEOTIDE SEQUENCE</scope>
</reference>
<comment type="caution">
    <text evidence="2">The sequence shown here is derived from an EMBL/GenBank/DDBJ whole genome shotgun (WGS) entry which is preliminary data.</text>
</comment>
<evidence type="ECO:0000313" key="2">
    <source>
        <dbReference type="EMBL" id="VEL15521.1"/>
    </source>
</evidence>
<keyword evidence="3" id="KW-1185">Reference proteome</keyword>
<evidence type="ECO:0000313" key="3">
    <source>
        <dbReference type="Proteomes" id="UP000784294"/>
    </source>
</evidence>
<proteinExistence type="predicted"/>
<gene>
    <name evidence="2" type="ORF">PXEA_LOCUS8961</name>
</gene>
<accession>A0A3S5A9X4</accession>
<dbReference type="EMBL" id="CAAALY010024895">
    <property type="protein sequence ID" value="VEL15521.1"/>
    <property type="molecule type" value="Genomic_DNA"/>
</dbReference>
<feature type="non-terminal residue" evidence="2">
    <location>
        <position position="325"/>
    </location>
</feature>
<feature type="region of interest" description="Disordered" evidence="1">
    <location>
        <begin position="171"/>
        <end position="298"/>
    </location>
</feature>
<evidence type="ECO:0000256" key="1">
    <source>
        <dbReference type="SAM" id="MobiDB-lite"/>
    </source>
</evidence>
<name>A0A3S5A9X4_9PLAT</name>
<organism evidence="2 3">
    <name type="scientific">Protopolystoma xenopodis</name>
    <dbReference type="NCBI Taxonomy" id="117903"/>
    <lineage>
        <taxon>Eukaryota</taxon>
        <taxon>Metazoa</taxon>
        <taxon>Spiralia</taxon>
        <taxon>Lophotrochozoa</taxon>
        <taxon>Platyhelminthes</taxon>
        <taxon>Monogenea</taxon>
        <taxon>Polyopisthocotylea</taxon>
        <taxon>Polystomatidea</taxon>
        <taxon>Polystomatidae</taxon>
        <taxon>Protopolystoma</taxon>
    </lineage>
</organism>
<feature type="region of interest" description="Disordered" evidence="1">
    <location>
        <begin position="119"/>
        <end position="140"/>
    </location>
</feature>
<protein>
    <submittedName>
        <fullName evidence="2">Uncharacterized protein</fullName>
    </submittedName>
</protein>
<feature type="compositionally biased region" description="Polar residues" evidence="1">
    <location>
        <begin position="270"/>
        <end position="287"/>
    </location>
</feature>
<sequence length="325" mass="33790">MQHHSTDGPALRTQTSEGHHCRPKSCFLFTDRPVETTAAACIVGPLLSSPSPPLPPPPPLTTAGLLLLGSIERKKQAHIHFNSLPRDTSTCCTPSPCKKTAPGTARKLYPSCIPSTASVNSAPGSSASPPPSNPSDLVVLPSRFSCTPATRPAKPTRLNFPPLPSEAASTLPFVPSGAKQTNHLPLGPGELGVSRAKAASANPSRPYPRAVGSGPDPLLRKPTANSTTASPEVLGRLKRSPSNAPPTQPCTLLPARASATNCLQPRQRASDSGHTSLVNASVASPTSAEAVPTCVGPAPHLRLSNYRRQSFARRASQLVSPSKTG</sequence>
<dbReference type="Proteomes" id="UP000784294">
    <property type="component" value="Unassembled WGS sequence"/>
</dbReference>
<feature type="region of interest" description="Disordered" evidence="1">
    <location>
        <begin position="1"/>
        <end position="20"/>
    </location>
</feature>